<accession>A0AAN6YV15</accession>
<keyword evidence="4" id="KW-1185">Reference proteome</keyword>
<dbReference type="Proteomes" id="UP001302812">
    <property type="component" value="Unassembled WGS sequence"/>
</dbReference>
<reference evidence="3" key="2">
    <citation type="submission" date="2023-05" db="EMBL/GenBank/DDBJ databases">
        <authorList>
            <consortium name="Lawrence Berkeley National Laboratory"/>
            <person name="Steindorff A."/>
            <person name="Hensen N."/>
            <person name="Bonometti L."/>
            <person name="Westerberg I."/>
            <person name="Brannstrom I.O."/>
            <person name="Guillou S."/>
            <person name="Cros-Aarteil S."/>
            <person name="Calhoun S."/>
            <person name="Haridas S."/>
            <person name="Kuo A."/>
            <person name="Mondo S."/>
            <person name="Pangilinan J."/>
            <person name="Riley R."/>
            <person name="Labutti K."/>
            <person name="Andreopoulos B."/>
            <person name="Lipzen A."/>
            <person name="Chen C."/>
            <person name="Yanf M."/>
            <person name="Daum C."/>
            <person name="Ng V."/>
            <person name="Clum A."/>
            <person name="Ohm R."/>
            <person name="Martin F."/>
            <person name="Silar P."/>
            <person name="Natvig D."/>
            <person name="Lalanne C."/>
            <person name="Gautier V."/>
            <person name="Ament-Velasquez S.L."/>
            <person name="Kruys A."/>
            <person name="Hutchinson M.I."/>
            <person name="Powell A.J."/>
            <person name="Barry K."/>
            <person name="Miller A.N."/>
            <person name="Grigoriev I.V."/>
            <person name="Debuchy R."/>
            <person name="Gladieux P."/>
            <person name="Thoren M.H."/>
            <person name="Johannesson H."/>
        </authorList>
    </citation>
    <scope>NUCLEOTIDE SEQUENCE</scope>
    <source>
        <strain evidence="3">CBS 508.74</strain>
    </source>
</reference>
<dbReference type="GeneID" id="89934637"/>
<evidence type="ECO:0000256" key="2">
    <source>
        <dbReference type="SAM" id="SignalP"/>
    </source>
</evidence>
<sequence length="248" mass="27656">ACCTCATLLSAVPCVTSSSEKPLPDNRQLDCCGRVICHDCIQACTFWQKNPRFLSYCPYCPTSGPSLLTSRRRGRDGARHEKKENAMEATGKQKQGEPVLDQPPPPYTALSPSTCPSTIQDVREEVIIHHLRHTHPQDTLQSLALQYGIPPAVLRASNNLPLGADHLLAARHTLLIPARHCRNPTNRSPFPPEDSESLARKTAIRRWMVACKEANYDMALVYLDEAGYDLDEAVGRYMADTEWEARHP</sequence>
<evidence type="ECO:0000313" key="3">
    <source>
        <dbReference type="EMBL" id="KAK4114039.1"/>
    </source>
</evidence>
<keyword evidence="2" id="KW-0732">Signal</keyword>
<dbReference type="PANTHER" id="PTHR20932">
    <property type="entry name" value="LYSM AND PUTATIVE PEPTIDOGLYCAN-BINDING DOMAIN-CONTAINING PROTEIN"/>
    <property type="match status" value="1"/>
</dbReference>
<dbReference type="AlphaFoldDB" id="A0AAN6YV15"/>
<dbReference type="InterPro" id="IPR045030">
    <property type="entry name" value="LYSM1-4"/>
</dbReference>
<feature type="non-terminal residue" evidence="3">
    <location>
        <position position="248"/>
    </location>
</feature>
<feature type="region of interest" description="Disordered" evidence="1">
    <location>
        <begin position="68"/>
        <end position="108"/>
    </location>
</feature>
<feature type="chain" id="PRO_5042910310" description="LysM domain-containing protein" evidence="2">
    <location>
        <begin position="18"/>
        <end position="248"/>
    </location>
</feature>
<feature type="compositionally biased region" description="Basic and acidic residues" evidence="1">
    <location>
        <begin position="75"/>
        <end position="86"/>
    </location>
</feature>
<feature type="signal peptide" evidence="2">
    <location>
        <begin position="1"/>
        <end position="17"/>
    </location>
</feature>
<evidence type="ECO:0008006" key="5">
    <source>
        <dbReference type="Google" id="ProtNLM"/>
    </source>
</evidence>
<dbReference type="Gene3D" id="3.10.350.10">
    <property type="entry name" value="LysM domain"/>
    <property type="match status" value="1"/>
</dbReference>
<name>A0AAN6YV15_9PEZI</name>
<dbReference type="PANTHER" id="PTHR20932:SF31">
    <property type="entry name" value="RING-TYPE DOMAIN-CONTAINING PROTEIN"/>
    <property type="match status" value="1"/>
</dbReference>
<gene>
    <name evidence="3" type="ORF">N656DRAFT_677903</name>
</gene>
<dbReference type="EMBL" id="MU853337">
    <property type="protein sequence ID" value="KAK4114039.1"/>
    <property type="molecule type" value="Genomic_DNA"/>
</dbReference>
<reference evidence="3" key="1">
    <citation type="journal article" date="2023" name="Mol. Phylogenet. Evol.">
        <title>Genome-scale phylogeny and comparative genomics of the fungal order Sordariales.</title>
        <authorList>
            <person name="Hensen N."/>
            <person name="Bonometti L."/>
            <person name="Westerberg I."/>
            <person name="Brannstrom I.O."/>
            <person name="Guillou S."/>
            <person name="Cros-Aarteil S."/>
            <person name="Calhoun S."/>
            <person name="Haridas S."/>
            <person name="Kuo A."/>
            <person name="Mondo S."/>
            <person name="Pangilinan J."/>
            <person name="Riley R."/>
            <person name="LaButti K."/>
            <person name="Andreopoulos B."/>
            <person name="Lipzen A."/>
            <person name="Chen C."/>
            <person name="Yan M."/>
            <person name="Daum C."/>
            <person name="Ng V."/>
            <person name="Clum A."/>
            <person name="Steindorff A."/>
            <person name="Ohm R.A."/>
            <person name="Martin F."/>
            <person name="Silar P."/>
            <person name="Natvig D.O."/>
            <person name="Lalanne C."/>
            <person name="Gautier V."/>
            <person name="Ament-Velasquez S.L."/>
            <person name="Kruys A."/>
            <person name="Hutchinson M.I."/>
            <person name="Powell A.J."/>
            <person name="Barry K."/>
            <person name="Miller A.N."/>
            <person name="Grigoriev I.V."/>
            <person name="Debuchy R."/>
            <person name="Gladieux P."/>
            <person name="Hiltunen Thoren M."/>
            <person name="Johannesson H."/>
        </authorList>
    </citation>
    <scope>NUCLEOTIDE SEQUENCE</scope>
    <source>
        <strain evidence="3">CBS 508.74</strain>
    </source>
</reference>
<proteinExistence type="predicted"/>
<dbReference type="RefSeq" id="XP_064671609.1">
    <property type="nucleotide sequence ID" value="XM_064810512.1"/>
</dbReference>
<comment type="caution">
    <text evidence="3">The sequence shown here is derived from an EMBL/GenBank/DDBJ whole genome shotgun (WGS) entry which is preliminary data.</text>
</comment>
<protein>
    <recommendedName>
        <fullName evidence="5">LysM domain-containing protein</fullName>
    </recommendedName>
</protein>
<evidence type="ECO:0000256" key="1">
    <source>
        <dbReference type="SAM" id="MobiDB-lite"/>
    </source>
</evidence>
<feature type="non-terminal residue" evidence="3">
    <location>
        <position position="1"/>
    </location>
</feature>
<evidence type="ECO:0000313" key="4">
    <source>
        <dbReference type="Proteomes" id="UP001302812"/>
    </source>
</evidence>
<dbReference type="InterPro" id="IPR036779">
    <property type="entry name" value="LysM_dom_sf"/>
</dbReference>
<organism evidence="3 4">
    <name type="scientific">Canariomyces notabilis</name>
    <dbReference type="NCBI Taxonomy" id="2074819"/>
    <lineage>
        <taxon>Eukaryota</taxon>
        <taxon>Fungi</taxon>
        <taxon>Dikarya</taxon>
        <taxon>Ascomycota</taxon>
        <taxon>Pezizomycotina</taxon>
        <taxon>Sordariomycetes</taxon>
        <taxon>Sordariomycetidae</taxon>
        <taxon>Sordariales</taxon>
        <taxon>Chaetomiaceae</taxon>
        <taxon>Canariomyces</taxon>
    </lineage>
</organism>